<sequence>MSINPYGADLFTAFYNSNDADIASQLVNERLSDSFQDHSPVFGAKPDKTGFENSVRFINKAFRQVYHVDRMIEQGDTVVAIWHAEVEHTGQFLHLPATGRHFSLNGITAYSLENGKITGHWEQFDQLSMLQALDIIPKLVS</sequence>
<protein>
    <recommendedName>
        <fullName evidence="3">Ester cyclase</fullName>
    </recommendedName>
</protein>
<evidence type="ECO:0000313" key="1">
    <source>
        <dbReference type="EMBL" id="CUU26359.1"/>
    </source>
</evidence>
<dbReference type="InterPro" id="IPR032710">
    <property type="entry name" value="NTF2-like_dom_sf"/>
</dbReference>
<organism evidence="1 2">
    <name type="scientific">Duffyella gerundensis</name>
    <dbReference type="NCBI Taxonomy" id="1619313"/>
    <lineage>
        <taxon>Bacteria</taxon>
        <taxon>Pseudomonadati</taxon>
        <taxon>Pseudomonadota</taxon>
        <taxon>Gammaproteobacteria</taxon>
        <taxon>Enterobacterales</taxon>
        <taxon>Erwiniaceae</taxon>
        <taxon>Duffyella</taxon>
    </lineage>
</organism>
<evidence type="ECO:0000313" key="2">
    <source>
        <dbReference type="Proteomes" id="UP000059419"/>
    </source>
</evidence>
<reference evidence="2" key="1">
    <citation type="submission" date="2015-11" db="EMBL/GenBank/DDBJ databases">
        <authorList>
            <person name="Blom J."/>
        </authorList>
    </citation>
    <scope>NUCLEOTIDE SEQUENCE [LARGE SCALE GENOMIC DNA]</scope>
    <source>
        <plasmid evidence="2">pEM02</plasmid>
    </source>
</reference>
<keyword evidence="2" id="KW-1185">Reference proteome</keyword>
<dbReference type="Pfam" id="PF07366">
    <property type="entry name" value="SnoaL"/>
    <property type="match status" value="1"/>
</dbReference>
<dbReference type="GO" id="GO:0030638">
    <property type="term" value="P:polyketide metabolic process"/>
    <property type="evidence" value="ECO:0007669"/>
    <property type="project" value="InterPro"/>
</dbReference>
<geneLocation type="plasmid" evidence="2">
    <name>pEM02</name>
</geneLocation>
<dbReference type="PANTHER" id="PTHR38436">
    <property type="entry name" value="POLYKETIDE CYCLASE SNOAL-LIKE DOMAIN"/>
    <property type="match status" value="1"/>
</dbReference>
<dbReference type="EMBL" id="LN907829">
    <property type="protein sequence ID" value="CUU26359.1"/>
    <property type="molecule type" value="Genomic_DNA"/>
</dbReference>
<dbReference type="InterPro" id="IPR009959">
    <property type="entry name" value="Cyclase_SnoaL-like"/>
</dbReference>
<dbReference type="PATRIC" id="fig|1619313.3.peg.4303"/>
<dbReference type="PANTHER" id="PTHR38436:SF1">
    <property type="entry name" value="ESTER CYCLASE"/>
    <property type="match status" value="1"/>
</dbReference>
<gene>
    <name evidence="1" type="ORF">EM595_p1113</name>
</gene>
<dbReference type="Gene3D" id="3.10.450.50">
    <property type="match status" value="1"/>
</dbReference>
<dbReference type="OrthoDB" id="9182871at2"/>
<dbReference type="RefSeq" id="WP_067437276.1">
    <property type="nucleotide sequence ID" value="NZ_JACSXD010000026.1"/>
</dbReference>
<dbReference type="KEGG" id="ege:EM595_p1113"/>
<name>A0A0U5LCY0_9GAMM</name>
<evidence type="ECO:0008006" key="3">
    <source>
        <dbReference type="Google" id="ProtNLM"/>
    </source>
</evidence>
<dbReference type="AlphaFoldDB" id="A0A0U5LCY0"/>
<accession>A0A0U5LCY0</accession>
<dbReference type="Proteomes" id="UP000059419">
    <property type="component" value="Plasmid pEM02"/>
</dbReference>
<dbReference type="SUPFAM" id="SSF54427">
    <property type="entry name" value="NTF2-like"/>
    <property type="match status" value="1"/>
</dbReference>
<proteinExistence type="predicted"/>